<dbReference type="CDD" id="cd09883">
    <property type="entry name" value="PIN_VapC_PhoHL-ATPase"/>
    <property type="match status" value="1"/>
</dbReference>
<protein>
    <submittedName>
        <fullName evidence="5">Phosphate starvation-inducible protein PhoH</fullName>
    </submittedName>
</protein>
<sequence>MIKNYIIDTNVMIHDPKFLYNFEDNNIIIPIIAIEELDKLKKAPGVVGYHARLVLKELNKVRQYGNFLEGISLPNGGRIRIEMNHMDLTVLPDGMDRQSNDNKILTIAKNVALADAERPTIIVTKDMCMTVKGEAIGLTVQDYQNDKVHTDELYKGYSQIYLSSQEINNIFKKGIEPPEEIIDTIYPNHFFHIKSHDNSSHEILAKYKNKKIVPLEHTNAAAWGLKPINREQKMAFELLFDTDIDFASILGGAGSGKSILCIAYALQSVLEKGLYRKIIFVRPVVPAGNDIGYLPGDEKDKLKPWMSALYDTVDNLFHNKSKYREDDGPRIYKRGEKPDFSVEQFIDTYRDMGLLEMKTFNYMRGRTLANALVIVDEAQETTPHLAKLMLTRAGEGSKFLFIGDPSDNQIDNVLVDSRSNGLVYTVDRMKSFDITGHITLQQVERSPLAQLAEKYM</sequence>
<evidence type="ECO:0000313" key="6">
    <source>
        <dbReference type="Proteomes" id="UP000095743"/>
    </source>
</evidence>
<dbReference type="InterPro" id="IPR027417">
    <property type="entry name" value="P-loop_NTPase"/>
</dbReference>
<dbReference type="Pfam" id="PF02562">
    <property type="entry name" value="PhoH"/>
    <property type="match status" value="1"/>
</dbReference>
<dbReference type="AlphaFoldDB" id="A0A1D8GQZ0"/>
<dbReference type="Proteomes" id="UP000095743">
    <property type="component" value="Chromosome"/>
</dbReference>
<keyword evidence="2" id="KW-0067">ATP-binding</keyword>
<dbReference type="SMART" id="SM00670">
    <property type="entry name" value="PINc"/>
    <property type="match status" value="1"/>
</dbReference>
<organism evidence="5 6">
    <name type="scientific">Geosporobacter ferrireducens</name>
    <dbReference type="NCBI Taxonomy" id="1424294"/>
    <lineage>
        <taxon>Bacteria</taxon>
        <taxon>Bacillati</taxon>
        <taxon>Bacillota</taxon>
        <taxon>Clostridia</taxon>
        <taxon>Peptostreptococcales</taxon>
        <taxon>Thermotaleaceae</taxon>
        <taxon>Geosporobacter</taxon>
    </lineage>
</organism>
<feature type="domain" description="PIN" evidence="4">
    <location>
        <begin position="3"/>
        <end position="131"/>
    </location>
</feature>
<dbReference type="Pfam" id="PF13638">
    <property type="entry name" value="PIN_4"/>
    <property type="match status" value="1"/>
</dbReference>
<dbReference type="SUPFAM" id="SSF52540">
    <property type="entry name" value="P-loop containing nucleoside triphosphate hydrolases"/>
    <property type="match status" value="1"/>
</dbReference>
<evidence type="ECO:0000256" key="1">
    <source>
        <dbReference type="ARBA" id="ARBA00022741"/>
    </source>
</evidence>
<dbReference type="SUPFAM" id="SSF88723">
    <property type="entry name" value="PIN domain-like"/>
    <property type="match status" value="1"/>
</dbReference>
<evidence type="ECO:0000313" key="5">
    <source>
        <dbReference type="EMBL" id="AOT73224.1"/>
    </source>
</evidence>
<dbReference type="InterPro" id="IPR002716">
    <property type="entry name" value="PIN_dom"/>
</dbReference>
<dbReference type="Gene3D" id="3.40.50.1010">
    <property type="entry name" value="5'-nuclease"/>
    <property type="match status" value="1"/>
</dbReference>
<dbReference type="InterPro" id="IPR029060">
    <property type="entry name" value="PIN-like_dom_sf"/>
</dbReference>
<dbReference type="KEGG" id="gfe:Gferi_19980"/>
<comment type="similarity">
    <text evidence="3">In the N-terminal section; belongs to the PINc/VapC protein family.</text>
</comment>
<evidence type="ECO:0000256" key="3">
    <source>
        <dbReference type="ARBA" id="ARBA00046345"/>
    </source>
</evidence>
<accession>A0A1D8GQZ0</accession>
<dbReference type="GO" id="GO:0005829">
    <property type="term" value="C:cytosol"/>
    <property type="evidence" value="ECO:0007669"/>
    <property type="project" value="TreeGrafter"/>
</dbReference>
<dbReference type="InterPro" id="IPR051451">
    <property type="entry name" value="PhoH2-like"/>
</dbReference>
<keyword evidence="6" id="KW-1185">Reference proteome</keyword>
<dbReference type="GO" id="GO:0005524">
    <property type="term" value="F:ATP binding"/>
    <property type="evidence" value="ECO:0007669"/>
    <property type="project" value="UniProtKB-KW"/>
</dbReference>
<dbReference type="OrthoDB" id="9773137at2"/>
<keyword evidence="1" id="KW-0547">Nucleotide-binding</keyword>
<evidence type="ECO:0000256" key="2">
    <source>
        <dbReference type="ARBA" id="ARBA00022840"/>
    </source>
</evidence>
<dbReference type="STRING" id="1424294.Gferi_19980"/>
<evidence type="ECO:0000259" key="4">
    <source>
        <dbReference type="SMART" id="SM00670"/>
    </source>
</evidence>
<reference evidence="5 6" key="1">
    <citation type="submission" date="2016-09" db="EMBL/GenBank/DDBJ databases">
        <title>Genomic analysis reveals versatility of anaerobic energy metabolism of Geosporobacter ferrireducens IRF9 of phylum Firmicutes.</title>
        <authorList>
            <person name="Kim S.-J."/>
        </authorList>
    </citation>
    <scope>NUCLEOTIDE SEQUENCE [LARGE SCALE GENOMIC DNA]</scope>
    <source>
        <strain evidence="5 6">IRF9</strain>
    </source>
</reference>
<proteinExistence type="inferred from homology"/>
<dbReference type="EMBL" id="CP017269">
    <property type="protein sequence ID" value="AOT73224.1"/>
    <property type="molecule type" value="Genomic_DNA"/>
</dbReference>
<dbReference type="PANTHER" id="PTHR30473">
    <property type="entry name" value="PROTEIN PHOH"/>
    <property type="match status" value="1"/>
</dbReference>
<dbReference type="Gene3D" id="3.40.50.300">
    <property type="entry name" value="P-loop containing nucleotide triphosphate hydrolases"/>
    <property type="match status" value="1"/>
</dbReference>
<dbReference type="InterPro" id="IPR003714">
    <property type="entry name" value="PhoH"/>
</dbReference>
<dbReference type="PANTHER" id="PTHR30473:SF2">
    <property type="entry name" value="PIN DOMAIN-CONTAINING PROTEIN"/>
    <property type="match status" value="1"/>
</dbReference>
<gene>
    <name evidence="5" type="ORF">Gferi_19980</name>
</gene>
<name>A0A1D8GQZ0_9FIRM</name>